<gene>
    <name evidence="2" type="ORF">CBF27_01645</name>
</gene>
<dbReference type="EMBL" id="NGKC01000001">
    <property type="protein sequence ID" value="RSU14706.1"/>
    <property type="molecule type" value="Genomic_DNA"/>
</dbReference>
<dbReference type="Pfam" id="PF13416">
    <property type="entry name" value="SBP_bac_8"/>
    <property type="match status" value="1"/>
</dbReference>
<feature type="domain" description="DUF3502" evidence="1">
    <location>
        <begin position="410"/>
        <end position="478"/>
    </location>
</feature>
<evidence type="ECO:0000313" key="3">
    <source>
        <dbReference type="Proteomes" id="UP000286773"/>
    </source>
</evidence>
<accession>A0A430B2Y9</accession>
<dbReference type="InterPro" id="IPR006059">
    <property type="entry name" value="SBP"/>
</dbReference>
<proteinExistence type="predicted"/>
<dbReference type="AlphaFoldDB" id="A0A430B2Y9"/>
<dbReference type="PROSITE" id="PS51257">
    <property type="entry name" value="PROKAR_LIPOPROTEIN"/>
    <property type="match status" value="1"/>
</dbReference>
<dbReference type="Gene3D" id="3.40.190.10">
    <property type="entry name" value="Periplasmic binding protein-like II"/>
    <property type="match status" value="1"/>
</dbReference>
<dbReference type="RefSeq" id="WP_126811721.1">
    <property type="nucleotide sequence ID" value="NZ_NGKC01000001.1"/>
</dbReference>
<dbReference type="PANTHER" id="PTHR43649:SF17">
    <property type="entry name" value="ABC TRANSPORTER SOLUTE BINDING PROTEIN-SUGAR TRANSPORT"/>
    <property type="match status" value="1"/>
</dbReference>
<dbReference type="Proteomes" id="UP000286773">
    <property type="component" value="Unassembled WGS sequence"/>
</dbReference>
<dbReference type="SUPFAM" id="SSF53850">
    <property type="entry name" value="Periplasmic binding protein-like II"/>
    <property type="match status" value="1"/>
</dbReference>
<dbReference type="InterPro" id="IPR022627">
    <property type="entry name" value="DUF3502"/>
</dbReference>
<evidence type="ECO:0000259" key="1">
    <source>
        <dbReference type="Pfam" id="PF12010"/>
    </source>
</evidence>
<dbReference type="PANTHER" id="PTHR43649">
    <property type="entry name" value="ARABINOSE-BINDING PROTEIN-RELATED"/>
    <property type="match status" value="1"/>
</dbReference>
<dbReference type="Pfam" id="PF12010">
    <property type="entry name" value="DUF3502"/>
    <property type="match status" value="1"/>
</dbReference>
<dbReference type="InterPro" id="IPR050490">
    <property type="entry name" value="Bact_solute-bd_prot1"/>
</dbReference>
<protein>
    <recommendedName>
        <fullName evidence="1">DUF3502 domain-containing protein</fullName>
    </recommendedName>
</protein>
<organism evidence="2 3">
    <name type="scientific">Vagococcus acidifermentans</name>
    <dbReference type="NCBI Taxonomy" id="564710"/>
    <lineage>
        <taxon>Bacteria</taxon>
        <taxon>Bacillati</taxon>
        <taxon>Bacillota</taxon>
        <taxon>Bacilli</taxon>
        <taxon>Lactobacillales</taxon>
        <taxon>Enterococcaceae</taxon>
        <taxon>Vagococcus</taxon>
    </lineage>
</organism>
<comment type="caution">
    <text evidence="2">The sequence shown here is derived from an EMBL/GenBank/DDBJ whole genome shotgun (WGS) entry which is preliminary data.</text>
</comment>
<evidence type="ECO:0000313" key="2">
    <source>
        <dbReference type="EMBL" id="RSU14706.1"/>
    </source>
</evidence>
<keyword evidence="3" id="KW-1185">Reference proteome</keyword>
<dbReference type="OrthoDB" id="7936627at2"/>
<sequence>MFKRKKILGLLMVLVMFFIAGCGGNKEKDAKKDGPVNLTWYITGIPQKDIDKVNEAVNEYTAEKYDLTVTLNQIDWGEYDQKMSALVNAGEKFDLAFTASWLGGFNYLTNARKGGFLDLTEYLETDNKELKDTLDEKFWKGAEIDGKIYVIPTQKEIAATEFFVFNKELVDKYKVPYEDIKTYDDLEPWLEKIKKEENIFPWYMSEGYKNPYEFDELNTSVGINLEGDQDKITDYYFEEPYIERVKKIREFMQKGYINENAALAKQTDIVGKDWFVTSTVMGPLDTATVEDQVKKEVVVTQMTDSIVTNASAVGAGTVVGANTEHPEEAMKLLEAVNTDPVLMNLLAYGIEDVHYEKTGDDTIKWLDAHSNYTTPYYMFGNYFNLYHAEGAPTDEWEILKEYNENATPSPALGFNFDTTSVTTQIAALNNVQEEFKNLINTGSVDPDENLEKMEEKMKAAGLEQVITEMQKQYDEWKK</sequence>
<reference evidence="2 3" key="1">
    <citation type="submission" date="2017-05" db="EMBL/GenBank/DDBJ databases">
        <title>Vagococcus spp. assemblies.</title>
        <authorList>
            <person name="Gulvik C.A."/>
        </authorList>
    </citation>
    <scope>NUCLEOTIDE SEQUENCE [LARGE SCALE GENOMIC DNA]</scope>
    <source>
        <strain evidence="2 3">LMG 24798</strain>
    </source>
</reference>
<name>A0A430B2Y9_9ENTE</name>